<evidence type="ECO:0000313" key="2">
    <source>
        <dbReference type="Proteomes" id="UP001150238"/>
    </source>
</evidence>
<organism evidence="1 2">
    <name type="scientific">Lentinula lateritia</name>
    <dbReference type="NCBI Taxonomy" id="40482"/>
    <lineage>
        <taxon>Eukaryota</taxon>
        <taxon>Fungi</taxon>
        <taxon>Dikarya</taxon>
        <taxon>Basidiomycota</taxon>
        <taxon>Agaricomycotina</taxon>
        <taxon>Agaricomycetes</taxon>
        <taxon>Agaricomycetidae</taxon>
        <taxon>Agaricales</taxon>
        <taxon>Marasmiineae</taxon>
        <taxon>Omphalotaceae</taxon>
        <taxon>Lentinula</taxon>
    </lineage>
</organism>
<dbReference type="Proteomes" id="UP001150238">
    <property type="component" value="Unassembled WGS sequence"/>
</dbReference>
<comment type="caution">
    <text evidence="1">The sequence shown here is derived from an EMBL/GenBank/DDBJ whole genome shotgun (WGS) entry which is preliminary data.</text>
</comment>
<name>A0A9W9AVF5_9AGAR</name>
<feature type="non-terminal residue" evidence="1">
    <location>
        <position position="1"/>
    </location>
</feature>
<reference evidence="1" key="1">
    <citation type="submission" date="2022-08" db="EMBL/GenBank/DDBJ databases">
        <authorList>
            <consortium name="DOE Joint Genome Institute"/>
            <person name="Min B."/>
            <person name="Riley R."/>
            <person name="Sierra-Patev S."/>
            <person name="Naranjo-Ortiz M."/>
            <person name="Looney B."/>
            <person name="Konkel Z."/>
            <person name="Slot J.C."/>
            <person name="Sakamoto Y."/>
            <person name="Steenwyk J.L."/>
            <person name="Rokas A."/>
            <person name="Carro J."/>
            <person name="Camarero S."/>
            <person name="Ferreira P."/>
            <person name="Molpeceres G."/>
            <person name="Ruiz-Duenas F.J."/>
            <person name="Serrano A."/>
            <person name="Henrissat B."/>
            <person name="Drula E."/>
            <person name="Hughes K.W."/>
            <person name="Mata J.L."/>
            <person name="Ishikawa N.K."/>
            <person name="Vargas-Isla R."/>
            <person name="Ushijima S."/>
            <person name="Smith C.A."/>
            <person name="Ahrendt S."/>
            <person name="Andreopoulos W."/>
            <person name="He G."/>
            <person name="Labutti K."/>
            <person name="Lipzen A."/>
            <person name="Ng V."/>
            <person name="Sandor L."/>
            <person name="Barry K."/>
            <person name="Martinez A.T."/>
            <person name="Xiao Y."/>
            <person name="Gibbons J.G."/>
            <person name="Terashima K."/>
            <person name="Hibbett D.S."/>
            <person name="Grigoriev I.V."/>
        </authorList>
    </citation>
    <scope>NUCLEOTIDE SEQUENCE</scope>
    <source>
        <strain evidence="1">Sp2 HRB7682 ss15</strain>
    </source>
</reference>
<gene>
    <name evidence="1" type="ORF">C8J55DRAFT_505364</name>
</gene>
<evidence type="ECO:0000313" key="1">
    <source>
        <dbReference type="EMBL" id="KAJ4489545.1"/>
    </source>
</evidence>
<dbReference type="AlphaFoldDB" id="A0A9W9AVF5"/>
<reference evidence="1" key="2">
    <citation type="journal article" date="2023" name="Proc. Natl. Acad. Sci. U.S.A.">
        <title>A global phylogenomic analysis of the shiitake genus Lentinula.</title>
        <authorList>
            <person name="Sierra-Patev S."/>
            <person name="Min B."/>
            <person name="Naranjo-Ortiz M."/>
            <person name="Looney B."/>
            <person name="Konkel Z."/>
            <person name="Slot J.C."/>
            <person name="Sakamoto Y."/>
            <person name="Steenwyk J.L."/>
            <person name="Rokas A."/>
            <person name="Carro J."/>
            <person name="Camarero S."/>
            <person name="Ferreira P."/>
            <person name="Molpeceres G."/>
            <person name="Ruiz-Duenas F.J."/>
            <person name="Serrano A."/>
            <person name="Henrissat B."/>
            <person name="Drula E."/>
            <person name="Hughes K.W."/>
            <person name="Mata J.L."/>
            <person name="Ishikawa N.K."/>
            <person name="Vargas-Isla R."/>
            <person name="Ushijima S."/>
            <person name="Smith C.A."/>
            <person name="Donoghue J."/>
            <person name="Ahrendt S."/>
            <person name="Andreopoulos W."/>
            <person name="He G."/>
            <person name="LaButti K."/>
            <person name="Lipzen A."/>
            <person name="Ng V."/>
            <person name="Riley R."/>
            <person name="Sandor L."/>
            <person name="Barry K."/>
            <person name="Martinez A.T."/>
            <person name="Xiao Y."/>
            <person name="Gibbons J.G."/>
            <person name="Terashima K."/>
            <person name="Grigoriev I.V."/>
            <person name="Hibbett D."/>
        </authorList>
    </citation>
    <scope>NUCLEOTIDE SEQUENCE</scope>
    <source>
        <strain evidence="1">Sp2 HRB7682 ss15</strain>
    </source>
</reference>
<sequence>MFSALRSRILKLQLPLAGSNSQNVGSSGFCNSHELLSTGPHHDRKLYRVKKLSSVSHYIWEPMLQRTLFIMKLMDACI</sequence>
<proteinExistence type="predicted"/>
<protein>
    <submittedName>
        <fullName evidence="1">Uncharacterized protein</fullName>
    </submittedName>
</protein>
<accession>A0A9W9AVF5</accession>
<dbReference type="EMBL" id="JANVFS010000007">
    <property type="protein sequence ID" value="KAJ4489545.1"/>
    <property type="molecule type" value="Genomic_DNA"/>
</dbReference>